<feature type="domain" description="CheB-type methylesterase" evidence="9">
    <location>
        <begin position="161"/>
        <end position="349"/>
    </location>
</feature>
<keyword evidence="2 5" id="KW-0145">Chemotaxis</keyword>
<dbReference type="PANTHER" id="PTHR42872">
    <property type="entry name" value="PROTEIN-GLUTAMATE METHYLESTERASE/PROTEIN-GLUTAMINE GLUTAMINASE"/>
    <property type="match status" value="1"/>
</dbReference>
<dbReference type="InterPro" id="IPR000673">
    <property type="entry name" value="Sig_transdc_resp-reg_Me-estase"/>
</dbReference>
<dbReference type="GO" id="GO:0050568">
    <property type="term" value="F:protein-glutamine glutaminase activity"/>
    <property type="evidence" value="ECO:0007669"/>
    <property type="project" value="UniProtKB-UniRule"/>
</dbReference>
<comment type="catalytic activity">
    <reaction evidence="5">
        <text>L-glutaminyl-[protein] + H2O = L-glutamyl-[protein] + NH4(+)</text>
        <dbReference type="Rhea" id="RHEA:16441"/>
        <dbReference type="Rhea" id="RHEA-COMP:10207"/>
        <dbReference type="Rhea" id="RHEA-COMP:10208"/>
        <dbReference type="ChEBI" id="CHEBI:15377"/>
        <dbReference type="ChEBI" id="CHEBI:28938"/>
        <dbReference type="ChEBI" id="CHEBI:29973"/>
        <dbReference type="ChEBI" id="CHEBI:30011"/>
        <dbReference type="EC" id="3.5.1.44"/>
    </reaction>
</comment>
<evidence type="ECO:0000259" key="9">
    <source>
        <dbReference type="PROSITE" id="PS50122"/>
    </source>
</evidence>
<evidence type="ECO:0000256" key="2">
    <source>
        <dbReference type="ARBA" id="ARBA00022500"/>
    </source>
</evidence>
<dbReference type="RefSeq" id="WP_145388409.1">
    <property type="nucleotide sequence ID" value="NZ_CP037423.1"/>
</dbReference>
<comment type="domain">
    <text evidence="5">Contains a C-terminal catalytic domain, and an N-terminal region which modulates catalytic activity.</text>
</comment>
<dbReference type="GO" id="GO:0005737">
    <property type="term" value="C:cytoplasm"/>
    <property type="evidence" value="ECO:0007669"/>
    <property type="project" value="UniProtKB-SubCell"/>
</dbReference>
<dbReference type="EC" id="3.5.1.44" evidence="5"/>
<comment type="subcellular location">
    <subcellularLocation>
        <location evidence="5">Cytoplasm</location>
    </subcellularLocation>
</comment>
<keyword evidence="11" id="KW-1185">Reference proteome</keyword>
<evidence type="ECO:0000256" key="1">
    <source>
        <dbReference type="ARBA" id="ARBA00022490"/>
    </source>
</evidence>
<dbReference type="InterPro" id="IPR011006">
    <property type="entry name" value="CheY-like_superfamily"/>
</dbReference>
<keyword evidence="1 5" id="KW-0963">Cytoplasm</keyword>
<dbReference type="GO" id="GO:0006935">
    <property type="term" value="P:chemotaxis"/>
    <property type="evidence" value="ECO:0007669"/>
    <property type="project" value="UniProtKB-UniRule"/>
</dbReference>
<dbReference type="AlphaFoldDB" id="A0A518HT25"/>
<evidence type="ECO:0000313" key="11">
    <source>
        <dbReference type="Proteomes" id="UP000319004"/>
    </source>
</evidence>
<evidence type="ECO:0000256" key="6">
    <source>
        <dbReference type="PROSITE-ProRule" id="PRU00050"/>
    </source>
</evidence>
<dbReference type="Gene3D" id="3.40.50.2300">
    <property type="match status" value="1"/>
</dbReference>
<dbReference type="HAMAP" id="MF_00099">
    <property type="entry name" value="CheB_chemtxs"/>
    <property type="match status" value="1"/>
</dbReference>
<dbReference type="InterPro" id="IPR008248">
    <property type="entry name" value="CheB-like"/>
</dbReference>
<evidence type="ECO:0000256" key="7">
    <source>
        <dbReference type="PROSITE-ProRule" id="PRU00169"/>
    </source>
</evidence>
<dbReference type="SUPFAM" id="SSF52738">
    <property type="entry name" value="Methylesterase CheB, C-terminal domain"/>
    <property type="match status" value="1"/>
</dbReference>
<dbReference type="Proteomes" id="UP000319004">
    <property type="component" value="Chromosome"/>
</dbReference>
<dbReference type="GO" id="GO:0000156">
    <property type="term" value="F:phosphorelay response regulator activity"/>
    <property type="evidence" value="ECO:0007669"/>
    <property type="project" value="InterPro"/>
</dbReference>
<dbReference type="PROSITE" id="PS50122">
    <property type="entry name" value="CHEB"/>
    <property type="match status" value="1"/>
</dbReference>
<evidence type="ECO:0000256" key="4">
    <source>
        <dbReference type="ARBA" id="ARBA00048267"/>
    </source>
</evidence>
<comment type="catalytic activity">
    <reaction evidence="4 5">
        <text>[protein]-L-glutamate 5-O-methyl ester + H2O = L-glutamyl-[protein] + methanol + H(+)</text>
        <dbReference type="Rhea" id="RHEA:23236"/>
        <dbReference type="Rhea" id="RHEA-COMP:10208"/>
        <dbReference type="Rhea" id="RHEA-COMP:10311"/>
        <dbReference type="ChEBI" id="CHEBI:15377"/>
        <dbReference type="ChEBI" id="CHEBI:15378"/>
        <dbReference type="ChEBI" id="CHEBI:17790"/>
        <dbReference type="ChEBI" id="CHEBI:29973"/>
        <dbReference type="ChEBI" id="CHEBI:82795"/>
        <dbReference type="EC" id="3.1.1.61"/>
    </reaction>
</comment>
<dbReference type="KEGG" id="snep:Enr13x_38640"/>
<feature type="domain" description="Response regulatory" evidence="8">
    <location>
        <begin position="3"/>
        <end position="121"/>
    </location>
</feature>
<dbReference type="PROSITE" id="PS50110">
    <property type="entry name" value="RESPONSE_REGULATORY"/>
    <property type="match status" value="1"/>
</dbReference>
<dbReference type="Pfam" id="PF00072">
    <property type="entry name" value="Response_reg"/>
    <property type="match status" value="1"/>
</dbReference>
<dbReference type="CDD" id="cd17541">
    <property type="entry name" value="REC_CheB-like"/>
    <property type="match status" value="1"/>
</dbReference>
<dbReference type="PANTHER" id="PTHR42872:SF6">
    <property type="entry name" value="PROTEIN-GLUTAMATE METHYLESTERASE_PROTEIN-GLUTAMINE GLUTAMINASE"/>
    <property type="match status" value="1"/>
</dbReference>
<evidence type="ECO:0000313" key="10">
    <source>
        <dbReference type="EMBL" id="QDV44003.1"/>
    </source>
</evidence>
<protein>
    <recommendedName>
        <fullName evidence="5">Protein-glutamate methylesterase/protein-glutamine glutaminase</fullName>
        <ecNumber evidence="5">3.1.1.61</ecNumber>
        <ecNumber evidence="5">3.5.1.44</ecNumber>
    </recommendedName>
</protein>
<dbReference type="Gene3D" id="3.40.50.180">
    <property type="entry name" value="Methylesterase CheB, C-terminal domain"/>
    <property type="match status" value="1"/>
</dbReference>
<accession>A0A518HT25</accession>
<reference evidence="10 11" key="1">
    <citation type="submission" date="2019-03" db="EMBL/GenBank/DDBJ databases">
        <title>Deep-cultivation of Planctomycetes and their phenomic and genomic characterization uncovers novel biology.</title>
        <authorList>
            <person name="Wiegand S."/>
            <person name="Jogler M."/>
            <person name="Boedeker C."/>
            <person name="Pinto D."/>
            <person name="Vollmers J."/>
            <person name="Rivas-Marin E."/>
            <person name="Kohn T."/>
            <person name="Peeters S.H."/>
            <person name="Heuer A."/>
            <person name="Rast P."/>
            <person name="Oberbeckmann S."/>
            <person name="Bunk B."/>
            <person name="Jeske O."/>
            <person name="Meyerdierks A."/>
            <person name="Storesund J.E."/>
            <person name="Kallscheuer N."/>
            <person name="Luecker S."/>
            <person name="Lage O.M."/>
            <person name="Pohl T."/>
            <person name="Merkel B.J."/>
            <person name="Hornburger P."/>
            <person name="Mueller R.-W."/>
            <person name="Bruemmer F."/>
            <person name="Labrenz M."/>
            <person name="Spormann A.M."/>
            <person name="Op den Camp H."/>
            <person name="Overmann J."/>
            <person name="Amann R."/>
            <person name="Jetten M.S.M."/>
            <person name="Mascher T."/>
            <person name="Medema M.H."/>
            <person name="Devos D.P."/>
            <person name="Kaster A.-K."/>
            <person name="Ovreas L."/>
            <person name="Rohde M."/>
            <person name="Galperin M.Y."/>
            <person name="Jogler C."/>
        </authorList>
    </citation>
    <scope>NUCLEOTIDE SEQUENCE [LARGE SCALE GENOMIC DNA]</scope>
    <source>
        <strain evidence="10 11">Enr13</strain>
    </source>
</reference>
<dbReference type="Pfam" id="PF01339">
    <property type="entry name" value="CheB_methylest"/>
    <property type="match status" value="1"/>
</dbReference>
<comment type="similarity">
    <text evidence="5">Belongs to the CheB family.</text>
</comment>
<dbReference type="SMART" id="SM00448">
    <property type="entry name" value="REC"/>
    <property type="match status" value="1"/>
</dbReference>
<sequence>MPRVLIVDDSPTAREVLATILGSDPELEVVGFARNGREGVAQVKKLKPDVVTMDLNMPVMDGFAATREIMIEEPTPIVIISGADRAAEVETAMETLRAGAVNLLLKPVGPSSPEYDARAKEVVRVVKAMAGVFVIRRRRHLMPKQADQVNAVSPPDYLTKPHRIRVIAIAASTGGPPALVKILGALPTDIPVPVLIVQHIADGFMDGFANWLDEVISLDVKIAKDHEPLLPATVYFAPQDRHLGVSQSRIRLSDASPVGGFRPAGTHLFQTVADAFGCDAVGVILTGMGNDGVEGLMKIHQAGGVTIAQDEASCVVFGMPRAAIEAGAVDSVLPLDAIGPRLDQLIENRSSETRR</sequence>
<feature type="active site" evidence="5 6">
    <location>
        <position position="172"/>
    </location>
</feature>
<dbReference type="PIRSF" id="PIRSF000876">
    <property type="entry name" value="RR_chemtxs_CheB"/>
    <property type="match status" value="1"/>
</dbReference>
<feature type="modified residue" description="4-aspartylphosphate" evidence="5 7">
    <location>
        <position position="54"/>
    </location>
</feature>
<evidence type="ECO:0000259" key="8">
    <source>
        <dbReference type="PROSITE" id="PS50110"/>
    </source>
</evidence>
<dbReference type="OrthoDB" id="9793421at2"/>
<evidence type="ECO:0000256" key="5">
    <source>
        <dbReference type="HAMAP-Rule" id="MF_00099"/>
    </source>
</evidence>
<gene>
    <name evidence="10" type="primary">cheB3</name>
    <name evidence="5" type="synonym">cheB</name>
    <name evidence="10" type="ORF">Enr13x_38640</name>
</gene>
<dbReference type="GO" id="GO:0008984">
    <property type="term" value="F:protein-glutamate methylesterase activity"/>
    <property type="evidence" value="ECO:0007669"/>
    <property type="project" value="UniProtKB-UniRule"/>
</dbReference>
<comment type="PTM">
    <text evidence="5">Phosphorylated by CheA. Phosphorylation of the N-terminal regulatory domain activates the methylesterase activity.</text>
</comment>
<dbReference type="InterPro" id="IPR001789">
    <property type="entry name" value="Sig_transdc_resp-reg_receiver"/>
</dbReference>
<organism evidence="10 11">
    <name type="scientific">Stieleria neptunia</name>
    <dbReference type="NCBI Taxonomy" id="2527979"/>
    <lineage>
        <taxon>Bacteria</taxon>
        <taxon>Pseudomonadati</taxon>
        <taxon>Planctomycetota</taxon>
        <taxon>Planctomycetia</taxon>
        <taxon>Pirellulales</taxon>
        <taxon>Pirellulaceae</taxon>
        <taxon>Stieleria</taxon>
    </lineage>
</organism>
<evidence type="ECO:0000256" key="3">
    <source>
        <dbReference type="ARBA" id="ARBA00022801"/>
    </source>
</evidence>
<dbReference type="CDD" id="cd16432">
    <property type="entry name" value="CheB_Rec"/>
    <property type="match status" value="1"/>
</dbReference>
<keyword evidence="5 7" id="KW-0597">Phosphoprotein</keyword>
<dbReference type="EMBL" id="CP037423">
    <property type="protein sequence ID" value="QDV44003.1"/>
    <property type="molecule type" value="Genomic_DNA"/>
</dbReference>
<dbReference type="NCBIfam" id="NF001965">
    <property type="entry name" value="PRK00742.1"/>
    <property type="match status" value="1"/>
</dbReference>
<proteinExistence type="inferred from homology"/>
<dbReference type="EC" id="3.1.1.61" evidence="5"/>
<dbReference type="SUPFAM" id="SSF52172">
    <property type="entry name" value="CheY-like"/>
    <property type="match status" value="1"/>
</dbReference>
<dbReference type="InterPro" id="IPR035909">
    <property type="entry name" value="CheB_C"/>
</dbReference>
<feature type="active site" evidence="5 6">
    <location>
        <position position="199"/>
    </location>
</feature>
<keyword evidence="3 5" id="KW-0378">Hydrolase</keyword>
<name>A0A518HT25_9BACT</name>
<feature type="active site" evidence="5 6">
    <location>
        <position position="291"/>
    </location>
</feature>
<comment type="function">
    <text evidence="5">Involved in chemotaxis. Part of a chemotaxis signal transduction system that modulates chemotaxis in response to various stimuli. Catalyzes the demethylation of specific methylglutamate residues introduced into the chemoreceptors (methyl-accepting chemotaxis proteins or MCP) by CheR. Also mediates the irreversible deamidation of specific glutamine residues to glutamic acid.</text>
</comment>